<keyword evidence="12" id="KW-1003">Cell membrane</keyword>
<name>A0A4Q1KF18_9SPHN</name>
<dbReference type="InterPro" id="IPR003780">
    <property type="entry name" value="COX15/CtaA_fam"/>
</dbReference>
<comment type="cofactor">
    <cofactor evidence="1 12">
        <name>heme b</name>
        <dbReference type="ChEBI" id="CHEBI:60344"/>
    </cofactor>
</comment>
<evidence type="ECO:0000256" key="6">
    <source>
        <dbReference type="ARBA" id="ARBA00023002"/>
    </source>
</evidence>
<evidence type="ECO:0000256" key="4">
    <source>
        <dbReference type="ARBA" id="ARBA00022723"/>
    </source>
</evidence>
<evidence type="ECO:0000256" key="1">
    <source>
        <dbReference type="ARBA" id="ARBA00001970"/>
    </source>
</evidence>
<keyword evidence="7 12" id="KW-0408">Iron</keyword>
<comment type="catalytic activity">
    <reaction evidence="11">
        <text>Fe(II)-heme o + 2 A + H2O = Fe(II)-heme a + 2 AH2</text>
        <dbReference type="Rhea" id="RHEA:63388"/>
        <dbReference type="ChEBI" id="CHEBI:13193"/>
        <dbReference type="ChEBI" id="CHEBI:15377"/>
        <dbReference type="ChEBI" id="CHEBI:17499"/>
        <dbReference type="ChEBI" id="CHEBI:60530"/>
        <dbReference type="ChEBI" id="CHEBI:61715"/>
        <dbReference type="EC" id="1.17.99.9"/>
    </reaction>
    <physiologicalReaction direction="left-to-right" evidence="11">
        <dbReference type="Rhea" id="RHEA:63389"/>
    </physiologicalReaction>
</comment>
<dbReference type="PANTHER" id="PTHR23289">
    <property type="entry name" value="CYTOCHROME C OXIDASE ASSEMBLY PROTEIN COX15"/>
    <property type="match status" value="1"/>
</dbReference>
<gene>
    <name evidence="12" type="primary">ctaA</name>
    <name evidence="13" type="ORF">EQG66_10825</name>
</gene>
<dbReference type="InterPro" id="IPR023754">
    <property type="entry name" value="HemeA_Synthase_type2"/>
</dbReference>
<dbReference type="Proteomes" id="UP000290958">
    <property type="component" value="Unassembled WGS sequence"/>
</dbReference>
<dbReference type="GO" id="GO:0120547">
    <property type="term" value="F:heme A synthase activity"/>
    <property type="evidence" value="ECO:0007669"/>
    <property type="project" value="UniProtKB-EC"/>
</dbReference>
<comment type="similarity">
    <text evidence="12">Belongs to the COX15/CtaA family. Type 2 subfamily.</text>
</comment>
<feature type="transmembrane region" description="Helical" evidence="12">
    <location>
        <begin position="164"/>
        <end position="186"/>
    </location>
</feature>
<feature type="binding site" description="axial binding residue" evidence="12">
    <location>
        <position position="268"/>
    </location>
    <ligand>
        <name>heme</name>
        <dbReference type="ChEBI" id="CHEBI:30413"/>
    </ligand>
    <ligandPart>
        <name>Fe</name>
        <dbReference type="ChEBI" id="CHEBI:18248"/>
    </ligandPart>
</feature>
<dbReference type="EMBL" id="SBKP01000010">
    <property type="protein sequence ID" value="RXR28241.1"/>
    <property type="molecule type" value="Genomic_DNA"/>
</dbReference>
<dbReference type="AlphaFoldDB" id="A0A4Q1KF18"/>
<comment type="function">
    <text evidence="12">Catalyzes the conversion of heme O to heme A by two successive hydroxylations of the methyl group at C8. The first hydroxylation forms heme I, the second hydroxylation results in an unstable dihydroxymethyl group, which spontaneously dehydrates, resulting in the formyl group of heme A.</text>
</comment>
<dbReference type="GO" id="GO:0005886">
    <property type="term" value="C:plasma membrane"/>
    <property type="evidence" value="ECO:0007669"/>
    <property type="project" value="UniProtKB-SubCell"/>
</dbReference>
<dbReference type="GO" id="GO:0006784">
    <property type="term" value="P:heme A biosynthetic process"/>
    <property type="evidence" value="ECO:0007669"/>
    <property type="project" value="UniProtKB-UniRule"/>
</dbReference>
<evidence type="ECO:0000256" key="3">
    <source>
        <dbReference type="ARBA" id="ARBA00022692"/>
    </source>
</evidence>
<dbReference type="OrthoDB" id="9793156at2"/>
<comment type="pathway">
    <text evidence="10 12">Porphyrin-containing compound metabolism; heme A biosynthesis; heme A from heme O: step 1/1.</text>
</comment>
<feature type="transmembrane region" description="Helical" evidence="12">
    <location>
        <begin position="323"/>
        <end position="340"/>
    </location>
</feature>
<dbReference type="EC" id="1.17.99.9" evidence="12"/>
<evidence type="ECO:0000256" key="7">
    <source>
        <dbReference type="ARBA" id="ARBA00023004"/>
    </source>
</evidence>
<sequence length="351" mass="38263">MKATVITGATSSNTQPRAVARWLFIIAALIVLMVAVGGITRLTESGLSITEWKPVTGTLPPLNDAQWAKEFALYKNSSQYVLMNKGMTLEAFKQIYFWEYFHRLMGRLLGLAFAVPLLWFAAKRAIPKGYGPRLLMLLVLGGAQGAIGWLMVKSGLTDRVNVQPAMLAAHLLMALLLLSAIVWTALDMAAEAKQVVRRKAILRWATAIPLAALFVQIFLGAITAGLRAGYVSNTWPLMNDHFVPEGIVWWGSFWLTITSDPYLVHFLHRWWAWGAALLLILLAREAKLAGNRRASVAVNAAVGTQILLGIATVWSGISLPLAVAHQLVGALLLVAAVWAAHSVSQKNPGRG</sequence>
<dbReference type="PANTHER" id="PTHR23289:SF2">
    <property type="entry name" value="CYTOCHROME C OXIDASE ASSEMBLY PROTEIN COX15 HOMOLOG"/>
    <property type="match status" value="1"/>
</dbReference>
<keyword evidence="8 12" id="KW-0350">Heme biosynthesis</keyword>
<comment type="caution">
    <text evidence="13">The sequence shown here is derived from an EMBL/GenBank/DDBJ whole genome shotgun (WGS) entry which is preliminary data.</text>
</comment>
<feature type="transmembrane region" description="Helical" evidence="12">
    <location>
        <begin position="294"/>
        <end position="317"/>
    </location>
</feature>
<comment type="subunit">
    <text evidence="12">Interacts with CtaB.</text>
</comment>
<keyword evidence="9 12" id="KW-0472">Membrane</keyword>
<reference evidence="14" key="1">
    <citation type="submission" date="2019-01" db="EMBL/GenBank/DDBJ databases">
        <title>Cytophagaceae bacterium strain CAR-16.</title>
        <authorList>
            <person name="Chen W.-M."/>
        </authorList>
    </citation>
    <scope>NUCLEOTIDE SEQUENCE [LARGE SCALE GENOMIC DNA]</scope>
    <source>
        <strain evidence="14">CHR27</strain>
    </source>
</reference>
<keyword evidence="3 12" id="KW-0812">Transmembrane</keyword>
<keyword evidence="5 12" id="KW-1133">Transmembrane helix</keyword>
<evidence type="ECO:0000256" key="2">
    <source>
        <dbReference type="ARBA" id="ARBA00004141"/>
    </source>
</evidence>
<dbReference type="Pfam" id="PF02628">
    <property type="entry name" value="COX15-CtaA"/>
    <property type="match status" value="1"/>
</dbReference>
<organism evidence="13 14">
    <name type="scientific">Sphingobium fluviale</name>
    <dbReference type="NCBI Taxonomy" id="2506423"/>
    <lineage>
        <taxon>Bacteria</taxon>
        <taxon>Pseudomonadati</taxon>
        <taxon>Pseudomonadota</taxon>
        <taxon>Alphaproteobacteria</taxon>
        <taxon>Sphingomonadales</taxon>
        <taxon>Sphingomonadaceae</taxon>
        <taxon>Sphingobium</taxon>
    </lineage>
</organism>
<keyword evidence="14" id="KW-1185">Reference proteome</keyword>
<evidence type="ECO:0000313" key="13">
    <source>
        <dbReference type="EMBL" id="RXR28241.1"/>
    </source>
</evidence>
<feature type="transmembrane region" description="Helical" evidence="12">
    <location>
        <begin position="262"/>
        <end position="282"/>
    </location>
</feature>
<evidence type="ECO:0000256" key="11">
    <source>
        <dbReference type="ARBA" id="ARBA00048044"/>
    </source>
</evidence>
<evidence type="ECO:0000313" key="14">
    <source>
        <dbReference type="Proteomes" id="UP000290958"/>
    </source>
</evidence>
<evidence type="ECO:0000256" key="5">
    <source>
        <dbReference type="ARBA" id="ARBA00022989"/>
    </source>
</evidence>
<evidence type="ECO:0000256" key="10">
    <source>
        <dbReference type="ARBA" id="ARBA00044501"/>
    </source>
</evidence>
<feature type="transmembrane region" description="Helical" evidence="12">
    <location>
        <begin position="20"/>
        <end position="39"/>
    </location>
</feature>
<dbReference type="UniPathway" id="UPA00269">
    <property type="reaction ID" value="UER00713"/>
</dbReference>
<proteinExistence type="inferred from homology"/>
<keyword evidence="4 12" id="KW-0479">Metal-binding</keyword>
<dbReference type="HAMAP" id="MF_01665">
    <property type="entry name" value="HemeA_synth_type2"/>
    <property type="match status" value="1"/>
</dbReference>
<feature type="transmembrane region" description="Helical" evidence="12">
    <location>
        <begin position="104"/>
        <end position="122"/>
    </location>
</feature>
<comment type="subcellular location">
    <subcellularLocation>
        <location evidence="12">Cell membrane</location>
        <topology evidence="12">Multi-pass membrane protein</topology>
    </subcellularLocation>
    <subcellularLocation>
        <location evidence="2">Membrane</location>
        <topology evidence="2">Multi-pass membrane protein</topology>
    </subcellularLocation>
</comment>
<evidence type="ECO:0000256" key="12">
    <source>
        <dbReference type="HAMAP-Rule" id="MF_01665"/>
    </source>
</evidence>
<evidence type="ECO:0000256" key="8">
    <source>
        <dbReference type="ARBA" id="ARBA00023133"/>
    </source>
</evidence>
<protein>
    <recommendedName>
        <fullName evidence="12">Heme A synthase</fullName>
        <shortName evidence="12">HAS</shortName>
        <ecNumber evidence="12">1.17.99.9</ecNumber>
    </recommendedName>
    <alternativeName>
        <fullName evidence="12">Cytochrome aa3-controlling protein</fullName>
    </alternativeName>
</protein>
<feature type="transmembrane region" description="Helical" evidence="12">
    <location>
        <begin position="207"/>
        <end position="230"/>
    </location>
</feature>
<dbReference type="RefSeq" id="WP_129404602.1">
    <property type="nucleotide sequence ID" value="NZ_SBKP01000010.1"/>
</dbReference>
<evidence type="ECO:0000256" key="9">
    <source>
        <dbReference type="ARBA" id="ARBA00023136"/>
    </source>
</evidence>
<keyword evidence="6 12" id="KW-0560">Oxidoreductase</keyword>
<accession>A0A4Q1KF18</accession>
<dbReference type="GO" id="GO:0046872">
    <property type="term" value="F:metal ion binding"/>
    <property type="evidence" value="ECO:0007669"/>
    <property type="project" value="UniProtKB-KW"/>
</dbReference>
<feature type="transmembrane region" description="Helical" evidence="12">
    <location>
        <begin position="134"/>
        <end position="152"/>
    </location>
</feature>
<feature type="binding site" description="axial binding residue" evidence="12">
    <location>
        <position position="325"/>
    </location>
    <ligand>
        <name>heme</name>
        <dbReference type="ChEBI" id="CHEBI:30413"/>
    </ligand>
    <ligandPart>
        <name>Fe</name>
        <dbReference type="ChEBI" id="CHEBI:18248"/>
    </ligandPart>
</feature>